<keyword evidence="2" id="KW-1185">Reference proteome</keyword>
<reference evidence="1 2" key="1">
    <citation type="journal article" date="2015" name="Genome Biol. Evol.">
        <title>Comparative Genomics of a Bacterivorous Green Alga Reveals Evolutionary Causalities and Consequences of Phago-Mixotrophic Mode of Nutrition.</title>
        <authorList>
            <person name="Burns J.A."/>
            <person name="Paasch A."/>
            <person name="Narechania A."/>
            <person name="Kim E."/>
        </authorList>
    </citation>
    <scope>NUCLEOTIDE SEQUENCE [LARGE SCALE GENOMIC DNA]</scope>
    <source>
        <strain evidence="1 2">PLY_AMNH</strain>
    </source>
</reference>
<organism evidence="1 2">
    <name type="scientific">Cymbomonas tetramitiformis</name>
    <dbReference type="NCBI Taxonomy" id="36881"/>
    <lineage>
        <taxon>Eukaryota</taxon>
        <taxon>Viridiplantae</taxon>
        <taxon>Chlorophyta</taxon>
        <taxon>Pyramimonadophyceae</taxon>
        <taxon>Pyramimonadales</taxon>
        <taxon>Pyramimonadaceae</taxon>
        <taxon>Cymbomonas</taxon>
    </lineage>
</organism>
<sequence length="86" mass="9785">MDNTKSQTRNSASESEIWNSKAIFTLRHIRVILNPNCDYCLTSPGSFSLETLSRQCHIVKNLPREPIVISTLLERTPFTTLHVDPT</sequence>
<evidence type="ECO:0000313" key="1">
    <source>
        <dbReference type="EMBL" id="KAK3279293.1"/>
    </source>
</evidence>
<protein>
    <submittedName>
        <fullName evidence="1">Uncharacterized protein</fullName>
    </submittedName>
</protein>
<accession>A0AAE0GJX9</accession>
<name>A0AAE0GJX9_9CHLO</name>
<gene>
    <name evidence="1" type="ORF">CYMTET_12814</name>
</gene>
<dbReference type="AlphaFoldDB" id="A0AAE0GJX9"/>
<dbReference type="EMBL" id="LGRX02005030">
    <property type="protein sequence ID" value="KAK3279293.1"/>
    <property type="molecule type" value="Genomic_DNA"/>
</dbReference>
<evidence type="ECO:0000313" key="2">
    <source>
        <dbReference type="Proteomes" id="UP001190700"/>
    </source>
</evidence>
<comment type="caution">
    <text evidence="1">The sequence shown here is derived from an EMBL/GenBank/DDBJ whole genome shotgun (WGS) entry which is preliminary data.</text>
</comment>
<proteinExistence type="predicted"/>
<dbReference type="Proteomes" id="UP001190700">
    <property type="component" value="Unassembled WGS sequence"/>
</dbReference>